<keyword evidence="4" id="KW-1185">Reference proteome</keyword>
<evidence type="ECO:0000259" key="2">
    <source>
        <dbReference type="Pfam" id="PF18962"/>
    </source>
</evidence>
<dbReference type="EMBL" id="CP002455">
    <property type="protein sequence ID" value="ADX68482.1"/>
    <property type="molecule type" value="Genomic_DNA"/>
</dbReference>
<protein>
    <recommendedName>
        <fullName evidence="2">Secretion system C-terminal sorting domain-containing protein</fullName>
    </recommendedName>
</protein>
<dbReference type="HOGENOM" id="CLU_168294_0_0_10"/>
<feature type="domain" description="Secretion system C-terminal sorting" evidence="2">
    <location>
        <begin position="40"/>
        <end position="107"/>
    </location>
</feature>
<name>F0P0C2_WEEVC</name>
<dbReference type="OrthoDB" id="9816120at2"/>
<sequence>MRNIIFFIFYIFIGITQLSAQTGTRHNPMSLQNEEKVVLISPNPATNQITVNASKVSTKVNSIAIYSIIGNEVLNIRPESNTVVMNVANLKKGKYIVKTFFSNGNSEVTTLIKN</sequence>
<evidence type="ECO:0000256" key="1">
    <source>
        <dbReference type="ARBA" id="ARBA00022729"/>
    </source>
</evidence>
<dbReference type="InterPro" id="IPR026444">
    <property type="entry name" value="Secre_tail"/>
</dbReference>
<dbReference type="Pfam" id="PF18962">
    <property type="entry name" value="Por_Secre_tail"/>
    <property type="match status" value="1"/>
</dbReference>
<accession>F0P0C2</accession>
<organism evidence="3 4">
    <name type="scientific">Weeksella virosa (strain ATCC 43766 / DSM 16922 / JCM 21250 / CCUG 30538 / CDC 9751 / IAM 14551 / NBRC 16016 / NCTC 11634 / CL345/78)</name>
    <dbReference type="NCBI Taxonomy" id="865938"/>
    <lineage>
        <taxon>Bacteria</taxon>
        <taxon>Pseudomonadati</taxon>
        <taxon>Bacteroidota</taxon>
        <taxon>Flavobacteriia</taxon>
        <taxon>Flavobacteriales</taxon>
        <taxon>Weeksellaceae</taxon>
        <taxon>Weeksella</taxon>
    </lineage>
</organism>
<dbReference type="KEGG" id="wvi:Weevi_1792"/>
<proteinExistence type="predicted"/>
<dbReference type="eggNOG" id="ENOG5033G3T">
    <property type="taxonomic scope" value="Bacteria"/>
</dbReference>
<reference evidence="3 4" key="1">
    <citation type="journal article" date="2011" name="Stand. Genomic Sci.">
        <title>Complete genome sequence of Weeksella virosa type strain (9751).</title>
        <authorList>
            <person name="Lang E."/>
            <person name="Teshima H."/>
            <person name="Lucas S."/>
            <person name="Lapidus A."/>
            <person name="Hammon N."/>
            <person name="Deshpande S."/>
            <person name="Nolan M."/>
            <person name="Cheng J.F."/>
            <person name="Pitluck S."/>
            <person name="Liolios K."/>
            <person name="Pagani I."/>
            <person name="Mikhailova N."/>
            <person name="Ivanova N."/>
            <person name="Mavromatis K."/>
            <person name="Pati A."/>
            <person name="Tapia R."/>
            <person name="Han C."/>
            <person name="Goodwin L."/>
            <person name="Chen A."/>
            <person name="Palaniappan K."/>
            <person name="Land M."/>
            <person name="Hauser L."/>
            <person name="Chang Y.J."/>
            <person name="Jeffries C.D."/>
            <person name="Brambilla E.M."/>
            <person name="Kopitz M."/>
            <person name="Rohde M."/>
            <person name="Goker M."/>
            <person name="Tindall B.J."/>
            <person name="Detter J.C."/>
            <person name="Woyke T."/>
            <person name="Bristow J."/>
            <person name="Eisen J.A."/>
            <person name="Markowitz V."/>
            <person name="Hugenholtz P."/>
            <person name="Klenk H.P."/>
            <person name="Kyrpides N.C."/>
        </authorList>
    </citation>
    <scope>NUCLEOTIDE SEQUENCE [LARGE SCALE GENOMIC DNA]</scope>
    <source>
        <strain evidence="4">ATCC 43766 / DSM 16922 / JCM 21250 / NBRC 16016 / NCTC 11634 / CL345/78</strain>
    </source>
</reference>
<evidence type="ECO:0000313" key="3">
    <source>
        <dbReference type="EMBL" id="ADX68482.1"/>
    </source>
</evidence>
<reference evidence="4" key="2">
    <citation type="journal article" date="2011" name="Stand. Genomic Sci.">
        <title>Complete genome sequence of Weeksella virosa type strain (9751T).</title>
        <authorList>
            <person name="Lang E."/>
            <person name="Teshima H."/>
            <person name="Lucas S."/>
            <person name="Lapidus A."/>
            <person name="Hammon N."/>
            <person name="Deshpande S."/>
            <person name="Nolan M."/>
            <person name="Cheng J."/>
            <person name="Pitluck S."/>
            <person name="Liolios K."/>
            <person name="Pagani I."/>
            <person name="Mikhailova N."/>
            <person name="Ivanova N."/>
            <person name="Mavromatis K."/>
            <person name="Pati A."/>
            <person name="Tapia R."/>
            <person name="Han C."/>
            <person name="Goodwin L."/>
            <person name="Chen A."/>
            <person name="Palaniappan K."/>
            <person name="Land M."/>
            <person name="Hauser L."/>
            <person name="Chang Y."/>
            <person name="Jeffries C."/>
            <person name="Brambilla E."/>
            <person name="Kopitz M."/>
            <person name="Rohde M."/>
            <person name="Goker M."/>
            <person name="Tindall B."/>
            <person name="Detter J."/>
            <person name="Woyke T."/>
            <person name="Bristow J."/>
            <person name="Eisen J."/>
            <person name="Markowitz V."/>
            <person name="Hugenholtz P."/>
            <person name="Klenk H."/>
            <person name="Kyrpides N."/>
        </authorList>
    </citation>
    <scope>NUCLEOTIDE SEQUENCE [LARGE SCALE GENOMIC DNA]</scope>
    <source>
        <strain evidence="4">ATCC 43766 / DSM 16922 / JCM 21250 / NBRC 16016 / NCTC 11634 / CL345/78</strain>
    </source>
</reference>
<evidence type="ECO:0000313" key="4">
    <source>
        <dbReference type="Proteomes" id="UP000008641"/>
    </source>
</evidence>
<dbReference type="AlphaFoldDB" id="F0P0C2"/>
<keyword evidence="1" id="KW-0732">Signal</keyword>
<dbReference type="RefSeq" id="WP_013598871.1">
    <property type="nucleotide sequence ID" value="NC_015144.1"/>
</dbReference>
<gene>
    <name evidence="3" type="ordered locus">Weevi_1792</name>
</gene>
<dbReference type="Proteomes" id="UP000008641">
    <property type="component" value="Chromosome"/>
</dbReference>
<dbReference type="NCBIfam" id="TIGR04183">
    <property type="entry name" value="Por_Secre_tail"/>
    <property type="match status" value="1"/>
</dbReference>
<dbReference type="STRING" id="865938.Weevi_1792"/>